<dbReference type="Gene3D" id="3.40.50.300">
    <property type="entry name" value="P-loop containing nucleotide triphosphate hydrolases"/>
    <property type="match status" value="1"/>
</dbReference>
<evidence type="ECO:0000259" key="1">
    <source>
        <dbReference type="Pfam" id="PF01926"/>
    </source>
</evidence>
<dbReference type="AlphaFoldDB" id="A0A6G0I4M6"/>
<sequence length="405" mass="44987">MFAVLQVSVRRALRTGLRFPALRVPAAGCAGSVSGSEAAGSGVRAVHGPDHGQVRRSCTVDPNLEEEFVFVDFTADISSDAEENLSLSSAPPPSLTPPLPPLVPPPRHLRSLERQLQVLKGVAQQEAETDSLIQFHDVDFPLDEDVVASKKKKKKEEEGSEKYKVLLQEERLSGATCQRCHLLTHHHKALNLHLSADQYRTVVRQVQPLRALVLLIVDLLDLPDSIVPDLPDLVGTNKHVVVLGNKIDLFPGDSPNYLQRIKQQLSRYCEDAGFGSQMTGVHLISAKTGYGVESLISDLQRSWRYKGDVYLVGSANAGKSTLFNTLLQSDYCKSRASDSIHKATISPWPGTTLNLLKFPIMNPTPYRMFRRRERLNEAETQTESELSQDELRTLTHLSRRGYLVD</sequence>
<dbReference type="EMBL" id="REGW02000015">
    <property type="protein sequence ID" value="KAE8286380.1"/>
    <property type="molecule type" value="Genomic_DNA"/>
</dbReference>
<dbReference type="Proteomes" id="UP000424527">
    <property type="component" value="Unassembled WGS sequence"/>
</dbReference>
<dbReference type="InterPro" id="IPR052807">
    <property type="entry name" value="Mito_transl_resp_regulator"/>
</dbReference>
<comment type="caution">
    <text evidence="2">The sequence shown here is derived from an EMBL/GenBank/DDBJ whole genome shotgun (WGS) entry which is preliminary data.</text>
</comment>
<name>A0A6G0I4M6_LARCR</name>
<dbReference type="Pfam" id="PF01926">
    <property type="entry name" value="MMR_HSR1"/>
    <property type="match status" value="1"/>
</dbReference>
<dbReference type="InterPro" id="IPR027417">
    <property type="entry name" value="P-loop_NTPase"/>
</dbReference>
<organism evidence="2 3">
    <name type="scientific">Larimichthys crocea</name>
    <name type="common">Large yellow croaker</name>
    <name type="synonym">Pseudosciaena crocea</name>
    <dbReference type="NCBI Taxonomy" id="215358"/>
    <lineage>
        <taxon>Eukaryota</taxon>
        <taxon>Metazoa</taxon>
        <taxon>Chordata</taxon>
        <taxon>Craniata</taxon>
        <taxon>Vertebrata</taxon>
        <taxon>Euteleostomi</taxon>
        <taxon>Actinopterygii</taxon>
        <taxon>Neopterygii</taxon>
        <taxon>Teleostei</taxon>
        <taxon>Neoteleostei</taxon>
        <taxon>Acanthomorphata</taxon>
        <taxon>Eupercaria</taxon>
        <taxon>Sciaenidae</taxon>
        <taxon>Larimichthys</taxon>
    </lineage>
</organism>
<proteinExistence type="predicted"/>
<feature type="domain" description="G" evidence="1">
    <location>
        <begin position="309"/>
        <end position="361"/>
    </location>
</feature>
<dbReference type="CDD" id="cd01855">
    <property type="entry name" value="YqeH"/>
    <property type="match status" value="1"/>
</dbReference>
<keyword evidence="3" id="KW-1185">Reference proteome</keyword>
<reference evidence="2 3" key="1">
    <citation type="submission" date="2019-07" db="EMBL/GenBank/DDBJ databases">
        <title>Chromosome genome assembly for large yellow croaker.</title>
        <authorList>
            <person name="Xiao S."/>
        </authorList>
    </citation>
    <scope>NUCLEOTIDE SEQUENCE [LARGE SCALE GENOMIC DNA]</scope>
    <source>
        <strain evidence="2">JMULYC20181020</strain>
        <tissue evidence="2">Muscle</tissue>
    </source>
</reference>
<protein>
    <submittedName>
        <fullName evidence="2">Nitric oxide-associated protein 1</fullName>
    </submittedName>
</protein>
<dbReference type="PANTHER" id="PTHR46406:SF1">
    <property type="entry name" value="NITRIC OXIDE-ASSOCIATED PROTEIN 1"/>
    <property type="match status" value="1"/>
</dbReference>
<accession>A0A6G0I4M6</accession>
<evidence type="ECO:0000313" key="3">
    <source>
        <dbReference type="Proteomes" id="UP000424527"/>
    </source>
</evidence>
<dbReference type="GO" id="GO:0005525">
    <property type="term" value="F:GTP binding"/>
    <property type="evidence" value="ECO:0007669"/>
    <property type="project" value="InterPro"/>
</dbReference>
<dbReference type="SUPFAM" id="SSF52540">
    <property type="entry name" value="P-loop containing nucleoside triphosphate hydrolases"/>
    <property type="match status" value="1"/>
</dbReference>
<dbReference type="InterPro" id="IPR006073">
    <property type="entry name" value="GTP-bd"/>
</dbReference>
<evidence type="ECO:0000313" key="2">
    <source>
        <dbReference type="EMBL" id="KAE8286380.1"/>
    </source>
</evidence>
<gene>
    <name evidence="2" type="ORF">D5F01_LYC16069</name>
</gene>
<dbReference type="PANTHER" id="PTHR46406">
    <property type="entry name" value="NITRIC OXIDE-ASSOCIATED PROTEIN 1"/>
    <property type="match status" value="1"/>
</dbReference>